<comment type="caution">
    <text evidence="5">The sequence shown here is derived from an EMBL/GenBank/DDBJ whole genome shotgun (WGS) entry which is preliminary data.</text>
</comment>
<reference evidence="5" key="1">
    <citation type="submission" date="2020-08" db="EMBL/GenBank/DDBJ databases">
        <title>Sulfitobacter aestuariivivens sp. nov., isolated from a tidal flat.</title>
        <authorList>
            <person name="Park S."/>
            <person name="Yoon J.-H."/>
        </authorList>
    </citation>
    <scope>NUCLEOTIDE SEQUENCE</scope>
    <source>
        <strain evidence="5">TSTF-M16</strain>
    </source>
</reference>
<keyword evidence="1" id="KW-0805">Transcription regulation</keyword>
<dbReference type="Gene3D" id="1.10.10.10">
    <property type="entry name" value="Winged helix-like DNA-binding domain superfamily/Winged helix DNA-binding domain"/>
    <property type="match status" value="1"/>
</dbReference>
<evidence type="ECO:0000256" key="3">
    <source>
        <dbReference type="ARBA" id="ARBA00023163"/>
    </source>
</evidence>
<sequence>MSKRDPIDHLGWHLHQAFAAWKDRFNVAMAARGCPWMVEARGALVQYIGADGVAQNVLVRKSGLTKQAVQQHLDDLVADDVVARVADRDDARRKRVVLTDKGQAAARVADTVKREIEAEVRSQIGAAAFEVLVKSLTSMAQTGDAIDPGAAER</sequence>
<gene>
    <name evidence="5" type="ORF">H9Q16_10060</name>
</gene>
<dbReference type="InterPro" id="IPR036390">
    <property type="entry name" value="WH_DNA-bd_sf"/>
</dbReference>
<feature type="domain" description="HTH marR-type" evidence="4">
    <location>
        <begin position="48"/>
        <end position="93"/>
    </location>
</feature>
<evidence type="ECO:0000259" key="4">
    <source>
        <dbReference type="Pfam" id="PF12802"/>
    </source>
</evidence>
<keyword evidence="6" id="KW-1185">Reference proteome</keyword>
<protein>
    <submittedName>
        <fullName evidence="5">Winged helix-turn-helix transcriptional regulator</fullName>
    </submittedName>
</protein>
<dbReference type="RefSeq" id="WP_191075306.1">
    <property type="nucleotide sequence ID" value="NZ_JACTAG010000002.1"/>
</dbReference>
<organism evidence="5 6">
    <name type="scientific">Sulfitobacter aestuariivivens</name>
    <dbReference type="NCBI Taxonomy" id="2766981"/>
    <lineage>
        <taxon>Bacteria</taxon>
        <taxon>Pseudomonadati</taxon>
        <taxon>Pseudomonadota</taxon>
        <taxon>Alphaproteobacteria</taxon>
        <taxon>Rhodobacterales</taxon>
        <taxon>Roseobacteraceae</taxon>
        <taxon>Sulfitobacter</taxon>
    </lineage>
</organism>
<dbReference type="InterPro" id="IPR036388">
    <property type="entry name" value="WH-like_DNA-bd_sf"/>
</dbReference>
<dbReference type="Proteomes" id="UP000635142">
    <property type="component" value="Unassembled WGS sequence"/>
</dbReference>
<dbReference type="GO" id="GO:0003677">
    <property type="term" value="F:DNA binding"/>
    <property type="evidence" value="ECO:0007669"/>
    <property type="project" value="UniProtKB-KW"/>
</dbReference>
<keyword evidence="3" id="KW-0804">Transcription</keyword>
<evidence type="ECO:0000313" key="5">
    <source>
        <dbReference type="EMBL" id="MBD3664265.1"/>
    </source>
</evidence>
<accession>A0A927D3C5</accession>
<dbReference type="SUPFAM" id="SSF46785">
    <property type="entry name" value="Winged helix' DNA-binding domain"/>
    <property type="match status" value="1"/>
</dbReference>
<evidence type="ECO:0000256" key="1">
    <source>
        <dbReference type="ARBA" id="ARBA00023015"/>
    </source>
</evidence>
<keyword evidence="2" id="KW-0238">DNA-binding</keyword>
<dbReference type="Pfam" id="PF12802">
    <property type="entry name" value="MarR_2"/>
    <property type="match status" value="1"/>
</dbReference>
<dbReference type="PANTHER" id="PTHR42756:SF1">
    <property type="entry name" value="TRANSCRIPTIONAL REPRESSOR OF EMRAB OPERON"/>
    <property type="match status" value="1"/>
</dbReference>
<dbReference type="AlphaFoldDB" id="A0A927D3C5"/>
<dbReference type="GO" id="GO:0003700">
    <property type="term" value="F:DNA-binding transcription factor activity"/>
    <property type="evidence" value="ECO:0007669"/>
    <property type="project" value="InterPro"/>
</dbReference>
<dbReference type="PANTHER" id="PTHR42756">
    <property type="entry name" value="TRANSCRIPTIONAL REGULATOR, MARR"/>
    <property type="match status" value="1"/>
</dbReference>
<dbReference type="EMBL" id="JACTAG010000002">
    <property type="protein sequence ID" value="MBD3664265.1"/>
    <property type="molecule type" value="Genomic_DNA"/>
</dbReference>
<dbReference type="InterPro" id="IPR000835">
    <property type="entry name" value="HTH_MarR-typ"/>
</dbReference>
<name>A0A927D3C5_9RHOB</name>
<proteinExistence type="predicted"/>
<evidence type="ECO:0000256" key="2">
    <source>
        <dbReference type="ARBA" id="ARBA00023125"/>
    </source>
</evidence>
<evidence type="ECO:0000313" key="6">
    <source>
        <dbReference type="Proteomes" id="UP000635142"/>
    </source>
</evidence>